<keyword evidence="3" id="KW-1185">Reference proteome</keyword>
<reference evidence="2" key="1">
    <citation type="submission" date="2021-05" db="EMBL/GenBank/DDBJ databases">
        <title>Complete genome sequence of the cellulolytic planctomycete Telmatocola sphagniphila SP2T and characterization of the first cellulase from planctomycetes.</title>
        <authorList>
            <person name="Rakitin A.L."/>
            <person name="Beletsky A.V."/>
            <person name="Naumoff D.G."/>
            <person name="Kulichevskaya I.S."/>
            <person name="Mardanov A.V."/>
            <person name="Ravin N.V."/>
            <person name="Dedysh S.N."/>
        </authorList>
    </citation>
    <scope>NUCLEOTIDE SEQUENCE</scope>
    <source>
        <strain evidence="2">SP2T</strain>
    </source>
</reference>
<gene>
    <name evidence="2" type="ORF">KIH39_04075</name>
</gene>
<dbReference type="Gene3D" id="3.40.50.11440">
    <property type="match status" value="1"/>
</dbReference>
<dbReference type="InterPro" id="IPR018657">
    <property type="entry name" value="LarA-like_N"/>
</dbReference>
<dbReference type="EMBL" id="CP074694">
    <property type="protein sequence ID" value="QVL33102.1"/>
    <property type="molecule type" value="Genomic_DNA"/>
</dbReference>
<evidence type="ECO:0000313" key="2">
    <source>
        <dbReference type="EMBL" id="QVL33102.1"/>
    </source>
</evidence>
<sequence length="408" mass="45539">MSLLEIQPDGENWSIQLPEGTSITEPVFAKVYGASISDVVEAFRESLDHPIRFEPLYRALTPDDRITIVFDASIPHADVLLGELKKYLLLREIDVGALTILMNREAGAMEQQVALQKNFPELKFEILDPTDRTQMAYLATTQKGRRVYLHRSLLDADQVILVAHRGYDCLLGQTGAESNIFPLMSDSETKLALRKQLRADCPSSEPWPILEEAREVAWLLGIPFLVHVFLDSNDQITAFKTGIAESLPDIAEEFDELSHGKLASPVDAFVVNLPGNQKEFRDLAQAALSASRVLEPAGCLILLTGMTLSGEESVKRIAGYSSPREALKKLPELEESGDPQAIFCWAQAVQNRRVYLYSDLDAPMTESLFATKLENSAQLERLLQSMQQITVWNNPQQYVFEVDSASSK</sequence>
<evidence type="ECO:0000259" key="1">
    <source>
        <dbReference type="Pfam" id="PF09861"/>
    </source>
</evidence>
<dbReference type="KEGG" id="tsph:KIH39_04075"/>
<dbReference type="InterPro" id="IPR043166">
    <property type="entry name" value="LarA-like_C"/>
</dbReference>
<evidence type="ECO:0000313" key="3">
    <source>
        <dbReference type="Proteomes" id="UP000676194"/>
    </source>
</evidence>
<dbReference type="Proteomes" id="UP000676194">
    <property type="component" value="Chromosome"/>
</dbReference>
<dbReference type="Pfam" id="PF09861">
    <property type="entry name" value="Lar_N"/>
    <property type="match status" value="1"/>
</dbReference>
<proteinExistence type="predicted"/>
<organism evidence="2 3">
    <name type="scientific">Telmatocola sphagniphila</name>
    <dbReference type="NCBI Taxonomy" id="1123043"/>
    <lineage>
        <taxon>Bacteria</taxon>
        <taxon>Pseudomonadati</taxon>
        <taxon>Planctomycetota</taxon>
        <taxon>Planctomycetia</taxon>
        <taxon>Gemmatales</taxon>
        <taxon>Gemmataceae</taxon>
    </lineage>
</organism>
<feature type="domain" description="LarA-like N-terminal" evidence="1">
    <location>
        <begin position="34"/>
        <end position="189"/>
    </location>
</feature>
<dbReference type="Gene3D" id="3.90.226.30">
    <property type="match status" value="1"/>
</dbReference>
<protein>
    <submittedName>
        <fullName evidence="2">DUF2088 domain-containing protein</fullName>
    </submittedName>
</protein>
<dbReference type="AlphaFoldDB" id="A0A8E6B731"/>
<dbReference type="RefSeq" id="WP_213497992.1">
    <property type="nucleotide sequence ID" value="NZ_CP074694.1"/>
</dbReference>
<dbReference type="GO" id="GO:0050043">
    <property type="term" value="F:lactate racemase activity"/>
    <property type="evidence" value="ECO:0007669"/>
    <property type="project" value="InterPro"/>
</dbReference>
<name>A0A8E6B731_9BACT</name>
<accession>A0A8E6B731</accession>